<dbReference type="RefSeq" id="WP_219965767.1">
    <property type="nucleotide sequence ID" value="NZ_JAGFNZ010000004.1"/>
</dbReference>
<keyword evidence="10" id="KW-0282">Flagellum</keyword>
<evidence type="ECO:0000256" key="9">
    <source>
        <dbReference type="RuleBase" id="RU364090"/>
    </source>
</evidence>
<comment type="subcellular location">
    <subcellularLocation>
        <location evidence="1 9">Cell membrane</location>
        <topology evidence="1">Multi-pass membrane protein</topology>
    </subcellularLocation>
    <subcellularLocation>
        <location evidence="9">Bacterial flagellum basal body</location>
    </subcellularLocation>
</comment>
<dbReference type="PIRSF" id="PIRSF004669">
    <property type="entry name" value="FliQ"/>
    <property type="match status" value="1"/>
</dbReference>
<dbReference type="Pfam" id="PF01313">
    <property type="entry name" value="Bac_export_3"/>
    <property type="match status" value="1"/>
</dbReference>
<evidence type="ECO:0000256" key="5">
    <source>
        <dbReference type="ARBA" id="ARBA00022692"/>
    </source>
</evidence>
<comment type="similarity">
    <text evidence="2 9">Belongs to the FliQ/MopD/SpaQ family.</text>
</comment>
<dbReference type="PANTHER" id="PTHR34040:SF2">
    <property type="entry name" value="FLAGELLAR BIOSYNTHETIC PROTEIN FLIQ"/>
    <property type="match status" value="1"/>
</dbReference>
<dbReference type="PANTHER" id="PTHR34040">
    <property type="entry name" value="FLAGELLAR BIOSYNTHETIC PROTEIN FLIQ"/>
    <property type="match status" value="1"/>
</dbReference>
<keyword evidence="8 9" id="KW-0975">Bacterial flagellum</keyword>
<keyword evidence="7 9" id="KW-0472">Membrane</keyword>
<keyword evidence="10" id="KW-0969">Cilium</keyword>
<evidence type="ECO:0000256" key="7">
    <source>
        <dbReference type="ARBA" id="ARBA00023136"/>
    </source>
</evidence>
<feature type="transmembrane region" description="Helical" evidence="9">
    <location>
        <begin position="20"/>
        <end position="39"/>
    </location>
</feature>
<sequence length="88" mass="9551">MSTSQVTEVLQAAMVAALKLSAPILIVSVALGLVVSIFQAATQIHEQTLTFVPKLVAIALILVILGPWMMETMNDFTVYIFSMITKLN</sequence>
<keyword evidence="4 9" id="KW-1003">Cell membrane</keyword>
<accession>A0ABS7DPX2</accession>
<evidence type="ECO:0000256" key="2">
    <source>
        <dbReference type="ARBA" id="ARBA00006156"/>
    </source>
</evidence>
<keyword evidence="10" id="KW-0966">Cell projection</keyword>
<reference evidence="10 11" key="1">
    <citation type="submission" date="2021-03" db="EMBL/GenBank/DDBJ databases">
        <title>Caproiciproducens sp. nov. isolated from feces of cow.</title>
        <authorList>
            <person name="Choi J.-Y."/>
        </authorList>
    </citation>
    <scope>NUCLEOTIDE SEQUENCE [LARGE SCALE GENOMIC DNA]</scope>
    <source>
        <strain evidence="10 11">AGMB10547</strain>
    </source>
</reference>
<dbReference type="Proteomes" id="UP000719942">
    <property type="component" value="Unassembled WGS sequence"/>
</dbReference>
<keyword evidence="5 9" id="KW-0812">Transmembrane</keyword>
<evidence type="ECO:0000256" key="1">
    <source>
        <dbReference type="ARBA" id="ARBA00004651"/>
    </source>
</evidence>
<evidence type="ECO:0000313" key="10">
    <source>
        <dbReference type="EMBL" id="MBW7573364.1"/>
    </source>
</evidence>
<name>A0ABS7DPX2_9FIRM</name>
<dbReference type="InterPro" id="IPR006305">
    <property type="entry name" value="FliQ"/>
</dbReference>
<dbReference type="PRINTS" id="PR00952">
    <property type="entry name" value="TYPE3IMQPROT"/>
</dbReference>
<evidence type="ECO:0000256" key="8">
    <source>
        <dbReference type="ARBA" id="ARBA00023143"/>
    </source>
</evidence>
<keyword evidence="6 9" id="KW-1133">Transmembrane helix</keyword>
<feature type="transmembrane region" description="Helical" evidence="9">
    <location>
        <begin position="51"/>
        <end position="70"/>
    </location>
</feature>
<gene>
    <name evidence="9 10" type="primary">fliQ</name>
    <name evidence="10" type="ORF">J5W02_11145</name>
</gene>
<evidence type="ECO:0000313" key="11">
    <source>
        <dbReference type="Proteomes" id="UP000719942"/>
    </source>
</evidence>
<dbReference type="EMBL" id="JAGFNZ010000004">
    <property type="protein sequence ID" value="MBW7573364.1"/>
    <property type="molecule type" value="Genomic_DNA"/>
</dbReference>
<dbReference type="InterPro" id="IPR002191">
    <property type="entry name" value="Bac_export_3"/>
</dbReference>
<evidence type="ECO:0000256" key="6">
    <source>
        <dbReference type="ARBA" id="ARBA00022989"/>
    </source>
</evidence>
<comment type="caution">
    <text evidence="10">The sequence shown here is derived from an EMBL/GenBank/DDBJ whole genome shotgun (WGS) entry which is preliminary data.</text>
</comment>
<evidence type="ECO:0000256" key="3">
    <source>
        <dbReference type="ARBA" id="ARBA00021718"/>
    </source>
</evidence>
<protein>
    <recommendedName>
        <fullName evidence="3 9">Flagellar biosynthetic protein FliQ</fullName>
    </recommendedName>
</protein>
<comment type="function">
    <text evidence="9">Role in flagellar biosynthesis.</text>
</comment>
<dbReference type="NCBIfam" id="TIGR01402">
    <property type="entry name" value="fliQ"/>
    <property type="match status" value="1"/>
</dbReference>
<keyword evidence="11" id="KW-1185">Reference proteome</keyword>
<organism evidence="10 11">
    <name type="scientific">Caproiciproducens faecalis</name>
    <dbReference type="NCBI Taxonomy" id="2820301"/>
    <lineage>
        <taxon>Bacteria</taxon>
        <taxon>Bacillati</taxon>
        <taxon>Bacillota</taxon>
        <taxon>Clostridia</taxon>
        <taxon>Eubacteriales</taxon>
        <taxon>Acutalibacteraceae</taxon>
        <taxon>Caproiciproducens</taxon>
    </lineage>
</organism>
<proteinExistence type="inferred from homology"/>
<evidence type="ECO:0000256" key="4">
    <source>
        <dbReference type="ARBA" id="ARBA00022475"/>
    </source>
</evidence>